<keyword evidence="1" id="KW-0175">Coiled coil</keyword>
<dbReference type="AlphaFoldDB" id="A0A9R0K9F1"/>
<accession>A0A9R0K9F1</accession>
<evidence type="ECO:0000313" key="4">
    <source>
        <dbReference type="RefSeq" id="XP_021863364.1"/>
    </source>
</evidence>
<dbReference type="OrthoDB" id="1065581at2759"/>
<protein>
    <recommendedName>
        <fullName evidence="5">Rho termination factor N-terminal domain-containing protein</fullName>
    </recommendedName>
</protein>
<dbReference type="RefSeq" id="XP_021863364.1">
    <property type="nucleotide sequence ID" value="XM_022007672.2"/>
</dbReference>
<dbReference type="KEGG" id="soe:110802230"/>
<reference evidence="3" key="1">
    <citation type="journal article" date="2021" name="Nat. Commun.">
        <title>Genomic analyses provide insights into spinach domestication and the genetic basis of agronomic traits.</title>
        <authorList>
            <person name="Cai X."/>
            <person name="Sun X."/>
            <person name="Xu C."/>
            <person name="Sun H."/>
            <person name="Wang X."/>
            <person name="Ge C."/>
            <person name="Zhang Z."/>
            <person name="Wang Q."/>
            <person name="Fei Z."/>
            <person name="Jiao C."/>
            <person name="Wang Q."/>
        </authorList>
    </citation>
    <scope>NUCLEOTIDE SEQUENCE [LARGE SCALE GENOMIC DNA]</scope>
    <source>
        <strain evidence="3">cv. Varoflay</strain>
    </source>
</reference>
<evidence type="ECO:0008006" key="5">
    <source>
        <dbReference type="Google" id="ProtNLM"/>
    </source>
</evidence>
<organism evidence="3 4">
    <name type="scientific">Spinacia oleracea</name>
    <name type="common">Spinach</name>
    <dbReference type="NCBI Taxonomy" id="3562"/>
    <lineage>
        <taxon>Eukaryota</taxon>
        <taxon>Viridiplantae</taxon>
        <taxon>Streptophyta</taxon>
        <taxon>Embryophyta</taxon>
        <taxon>Tracheophyta</taxon>
        <taxon>Spermatophyta</taxon>
        <taxon>Magnoliopsida</taxon>
        <taxon>eudicotyledons</taxon>
        <taxon>Gunneridae</taxon>
        <taxon>Pentapetalae</taxon>
        <taxon>Caryophyllales</taxon>
        <taxon>Chenopodiaceae</taxon>
        <taxon>Chenopodioideae</taxon>
        <taxon>Anserineae</taxon>
        <taxon>Spinacia</taxon>
    </lineage>
</organism>
<evidence type="ECO:0000313" key="3">
    <source>
        <dbReference type="Proteomes" id="UP000813463"/>
    </source>
</evidence>
<reference evidence="4" key="2">
    <citation type="submission" date="2025-08" db="UniProtKB">
        <authorList>
            <consortium name="RefSeq"/>
        </authorList>
    </citation>
    <scope>IDENTIFICATION</scope>
    <source>
        <tissue evidence="4">Leaf</tissue>
    </source>
</reference>
<evidence type="ECO:0000256" key="2">
    <source>
        <dbReference type="SAM" id="MobiDB-lite"/>
    </source>
</evidence>
<name>A0A9R0K9F1_SPIOL</name>
<gene>
    <name evidence="4" type="primary">LOC110802230</name>
</gene>
<proteinExistence type="predicted"/>
<keyword evidence="3" id="KW-1185">Reference proteome</keyword>
<dbReference type="Proteomes" id="UP000813463">
    <property type="component" value="Chromosome 3"/>
</dbReference>
<sequence>MDFDPRIISDGHGWHCNFHFGYGHDVIEDATNEKCCVQVLQCLIAKADAEIHDLEDELAMLQCQLKWAESDEQKDPYEVCCATFQQKIDLLTKSVNNVRNRNILNEHDINTTKIRVPAERIYDIISALIEQNFSASNEQVEDIFDEMNLLVYSGSVHIGMEKETTLESFAESKELLEDIEKQKELSEDIEKQYKPAATVSEESCSDTASYVIKGSIEARDIGKTDVEVTGKSKDDAYECTPAGKNGFPTCVQAYNNIGDSNSNVLRHGSIEEGMTGSKHSGSSSPVSSKTELIVKIEDDYIDMSVHNIAADFLYELQDHKSEDPVEGNEVAKDQSQSVVDNMHFTCERKKSSLGSILKPPGQKVQRKVSSIRHSGSSRMLKPQKKIGKRQIDAANLRPSNSPSHLMEERFYSLPEIVQQIKPGEIAHVNLPRLLGPDMQELQESSRDNSSIQSQEVEVSEEDDLRAGRNSGLKSQKDLVIALKSPFGTEGIGLLIDSSPANAHNVESKSTIAEDVETKASHPYDIENLRLQISEDSNLLNNMRVPKLREILKYYKVRGLSKLKKEKMIEELKMRLTGA</sequence>
<feature type="region of interest" description="Disordered" evidence="2">
    <location>
        <begin position="369"/>
        <end position="389"/>
    </location>
</feature>
<feature type="region of interest" description="Disordered" evidence="2">
    <location>
        <begin position="441"/>
        <end position="469"/>
    </location>
</feature>
<dbReference type="GeneID" id="110802230"/>
<feature type="coiled-coil region" evidence="1">
    <location>
        <begin position="37"/>
        <end position="71"/>
    </location>
</feature>
<evidence type="ECO:0000256" key="1">
    <source>
        <dbReference type="SAM" id="Coils"/>
    </source>
</evidence>